<comment type="caution">
    <text evidence="1">The sequence shown here is derived from an EMBL/GenBank/DDBJ whole genome shotgun (WGS) entry which is preliminary data.</text>
</comment>
<keyword evidence="2" id="KW-1185">Reference proteome</keyword>
<dbReference type="Proteomes" id="UP000753802">
    <property type="component" value="Unassembled WGS sequence"/>
</dbReference>
<dbReference type="GO" id="GO:0008168">
    <property type="term" value="F:methyltransferase activity"/>
    <property type="evidence" value="ECO:0007669"/>
    <property type="project" value="UniProtKB-KW"/>
</dbReference>
<reference evidence="1 2" key="1">
    <citation type="submission" date="2020-01" db="EMBL/GenBank/DDBJ databases">
        <title>Genome analysis.</title>
        <authorList>
            <person name="Wu S."/>
            <person name="Wang G."/>
        </authorList>
    </citation>
    <scope>NUCLEOTIDE SEQUENCE [LARGE SCALE GENOMIC DNA]</scope>
    <source>
        <strain evidence="1 2">SYL130</strain>
    </source>
</reference>
<gene>
    <name evidence="1" type="ORF">GWC95_03800</name>
</gene>
<proteinExistence type="predicted"/>
<dbReference type="RefSeq" id="WP_161817331.1">
    <property type="nucleotide sequence ID" value="NZ_JAACJS010000002.1"/>
</dbReference>
<keyword evidence="1" id="KW-0489">Methyltransferase</keyword>
<keyword evidence="1" id="KW-0808">Transferase</keyword>
<name>A0ABW9ZPK0_9BACT</name>
<dbReference type="EMBL" id="JAACJS010000002">
    <property type="protein sequence ID" value="NCI49031.1"/>
    <property type="molecule type" value="Genomic_DNA"/>
</dbReference>
<accession>A0ABW9ZPK0</accession>
<dbReference type="GO" id="GO:0032259">
    <property type="term" value="P:methylation"/>
    <property type="evidence" value="ECO:0007669"/>
    <property type="project" value="UniProtKB-KW"/>
</dbReference>
<protein>
    <submittedName>
        <fullName evidence="1">Class I SAM-dependent methyltransferase</fullName>
    </submittedName>
</protein>
<evidence type="ECO:0000313" key="2">
    <source>
        <dbReference type="Proteomes" id="UP000753802"/>
    </source>
</evidence>
<sequence>MKTVVSVNEISEFEIKPRAELAQWKNAVAEEIKTRWAGKKDWVKVDCPVCASSASNPAFDKSGFVYVECSNCKTLYAKERPSENELNWWYKESASTEFWTNKLLKLSAASRDEKIIEPRANWIMDGLSEYLPGQSFSAIQYTDISFFGKALIEKVAGYAKGMKIVSAGLTDGDVDFENNVQKAGSRSLDDFSSLDKTNVLVAIDVLERISGISKFLGQVEDVVLPNGLLFATCPVSSGFEIQSLWERSPSVIPPDKLNLPSVQGLIDLFTASGKWKILELSTPGMFDVEMVKQTIAQLPNEQWPRSLRALVDTISPQGVAMFTEYLQSQRLSSFARIVLRRI</sequence>
<organism evidence="1 2">
    <name type="scientific">Sediminibacterium roseum</name>
    <dbReference type="NCBI Taxonomy" id="1978412"/>
    <lineage>
        <taxon>Bacteria</taxon>
        <taxon>Pseudomonadati</taxon>
        <taxon>Bacteroidota</taxon>
        <taxon>Chitinophagia</taxon>
        <taxon>Chitinophagales</taxon>
        <taxon>Chitinophagaceae</taxon>
        <taxon>Sediminibacterium</taxon>
    </lineage>
</organism>
<evidence type="ECO:0000313" key="1">
    <source>
        <dbReference type="EMBL" id="NCI49031.1"/>
    </source>
</evidence>